<dbReference type="Pfam" id="PF01965">
    <property type="entry name" value="DJ-1_PfpI"/>
    <property type="match status" value="1"/>
</dbReference>
<organism evidence="5 6">
    <name type="scientific">Rhodoferax ferrireducens</name>
    <dbReference type="NCBI Taxonomy" id="192843"/>
    <lineage>
        <taxon>Bacteria</taxon>
        <taxon>Pseudomonadati</taxon>
        <taxon>Pseudomonadota</taxon>
        <taxon>Betaproteobacteria</taxon>
        <taxon>Burkholderiales</taxon>
        <taxon>Comamonadaceae</taxon>
        <taxon>Rhodoferax</taxon>
    </lineage>
</organism>
<dbReference type="InterPro" id="IPR052158">
    <property type="entry name" value="INH-QAR"/>
</dbReference>
<keyword evidence="1" id="KW-0805">Transcription regulation</keyword>
<dbReference type="RefSeq" id="WP_310373135.1">
    <property type="nucleotide sequence ID" value="NZ_JAVDXT010000002.1"/>
</dbReference>
<dbReference type="SUPFAM" id="SSF52317">
    <property type="entry name" value="Class I glutamine amidotransferase-like"/>
    <property type="match status" value="1"/>
</dbReference>
<dbReference type="Gene3D" id="3.40.50.880">
    <property type="match status" value="1"/>
</dbReference>
<dbReference type="PROSITE" id="PS01124">
    <property type="entry name" value="HTH_ARAC_FAMILY_2"/>
    <property type="match status" value="1"/>
</dbReference>
<gene>
    <name evidence="5" type="ORF">J2X19_002152</name>
</gene>
<dbReference type="SMART" id="SM00342">
    <property type="entry name" value="HTH_ARAC"/>
    <property type="match status" value="1"/>
</dbReference>
<dbReference type="PANTHER" id="PTHR43130">
    <property type="entry name" value="ARAC-FAMILY TRANSCRIPTIONAL REGULATOR"/>
    <property type="match status" value="1"/>
</dbReference>
<accession>A0ABU2C816</accession>
<evidence type="ECO:0000313" key="5">
    <source>
        <dbReference type="EMBL" id="MDR7377473.1"/>
    </source>
</evidence>
<evidence type="ECO:0000256" key="2">
    <source>
        <dbReference type="ARBA" id="ARBA00023125"/>
    </source>
</evidence>
<keyword evidence="6" id="KW-1185">Reference proteome</keyword>
<dbReference type="PRINTS" id="PR00032">
    <property type="entry name" value="HTHARAC"/>
</dbReference>
<dbReference type="EMBL" id="JAVDXT010000002">
    <property type="protein sequence ID" value="MDR7377473.1"/>
    <property type="molecule type" value="Genomic_DNA"/>
</dbReference>
<dbReference type="InterPro" id="IPR018062">
    <property type="entry name" value="HTH_AraC-typ_CS"/>
</dbReference>
<dbReference type="Gene3D" id="1.10.10.60">
    <property type="entry name" value="Homeodomain-like"/>
    <property type="match status" value="1"/>
</dbReference>
<dbReference type="InterPro" id="IPR020449">
    <property type="entry name" value="Tscrpt_reg_AraC-type_HTH"/>
</dbReference>
<dbReference type="Proteomes" id="UP001180487">
    <property type="component" value="Unassembled WGS sequence"/>
</dbReference>
<dbReference type="InterPro" id="IPR018060">
    <property type="entry name" value="HTH_AraC"/>
</dbReference>
<evidence type="ECO:0000256" key="3">
    <source>
        <dbReference type="ARBA" id="ARBA00023163"/>
    </source>
</evidence>
<dbReference type="Pfam" id="PF12833">
    <property type="entry name" value="HTH_18"/>
    <property type="match status" value="1"/>
</dbReference>
<comment type="caution">
    <text evidence="5">The sequence shown here is derived from an EMBL/GenBank/DDBJ whole genome shotgun (WGS) entry which is preliminary data.</text>
</comment>
<proteinExistence type="predicted"/>
<dbReference type="CDD" id="cd03136">
    <property type="entry name" value="GATase1_AraC_ArgR_like"/>
    <property type="match status" value="1"/>
</dbReference>
<sequence>MRHTVKTPKPLAKQGANELVGLLDASKERPPLNPSGVELRIGILLWPRFPLLSLAGLCDALRHAADIGDQSRQVRCTWTVLGVPDQPIQASCGVEIPVQQSLSSQHQFDYVAVIGGLLPFMDKVDRRYTSFLQEVAAAGTPLVGICTGSFALAQAGLLQGKVACVHPFHVNDWKKMFPTQAFATNADYLFDGDRITCAGGISIIELATELIRRHCGPDRAAKVVHQMTVSQRSSTHVTRRHALGYASTENDKLRQAIMLMEKNITTPLEIAVIARLVETSSRQLERVFMAETGASPSEFYRNSRLKYGRWLLTTSDSPVSAIAYECGFADASHFIRHFQQLYGVAPGRLRRAVLAA</sequence>
<keyword evidence="2" id="KW-0238">DNA-binding</keyword>
<dbReference type="InterPro" id="IPR029062">
    <property type="entry name" value="Class_I_gatase-like"/>
</dbReference>
<dbReference type="PANTHER" id="PTHR43130:SF3">
    <property type="entry name" value="HTH-TYPE TRANSCRIPTIONAL REGULATOR RV1931C"/>
    <property type="match status" value="1"/>
</dbReference>
<dbReference type="PROSITE" id="PS00041">
    <property type="entry name" value="HTH_ARAC_FAMILY_1"/>
    <property type="match status" value="1"/>
</dbReference>
<name>A0ABU2C816_9BURK</name>
<reference evidence="5 6" key="1">
    <citation type="submission" date="2023-07" db="EMBL/GenBank/DDBJ databases">
        <title>Sorghum-associated microbial communities from plants grown in Nebraska, USA.</title>
        <authorList>
            <person name="Schachtman D."/>
        </authorList>
    </citation>
    <scope>NUCLEOTIDE SEQUENCE [LARGE SCALE GENOMIC DNA]</scope>
    <source>
        <strain evidence="5 6">BE313</strain>
    </source>
</reference>
<evidence type="ECO:0000313" key="6">
    <source>
        <dbReference type="Proteomes" id="UP001180487"/>
    </source>
</evidence>
<dbReference type="InterPro" id="IPR009057">
    <property type="entry name" value="Homeodomain-like_sf"/>
</dbReference>
<evidence type="ECO:0000259" key="4">
    <source>
        <dbReference type="PROSITE" id="PS01124"/>
    </source>
</evidence>
<keyword evidence="3" id="KW-0804">Transcription</keyword>
<dbReference type="InterPro" id="IPR002818">
    <property type="entry name" value="DJ-1/PfpI"/>
</dbReference>
<protein>
    <submittedName>
        <fullName evidence="5">Transcriptional regulator GlxA family with amidase domain</fullName>
    </submittedName>
</protein>
<evidence type="ECO:0000256" key="1">
    <source>
        <dbReference type="ARBA" id="ARBA00023015"/>
    </source>
</evidence>
<feature type="domain" description="HTH araC/xylS-type" evidence="4">
    <location>
        <begin position="254"/>
        <end position="352"/>
    </location>
</feature>
<dbReference type="SUPFAM" id="SSF46689">
    <property type="entry name" value="Homeodomain-like"/>
    <property type="match status" value="2"/>
</dbReference>